<dbReference type="PANTHER" id="PTHR48423:SF1">
    <property type="entry name" value="INTERLEUKIN-27 RECEPTOR SUBUNIT ALPHA"/>
    <property type="match status" value="1"/>
</dbReference>
<dbReference type="Pfam" id="PF06328">
    <property type="entry name" value="Lep_receptor_Ig"/>
    <property type="match status" value="1"/>
</dbReference>
<feature type="compositionally biased region" description="Basic and acidic residues" evidence="12">
    <location>
        <begin position="888"/>
        <end position="902"/>
    </location>
</feature>
<reference evidence="15 16" key="1">
    <citation type="submission" date="2024-04" db="EMBL/GenBank/DDBJ databases">
        <authorList>
            <person name="Waldvogel A.-M."/>
            <person name="Schoenle A."/>
        </authorList>
    </citation>
    <scope>NUCLEOTIDE SEQUENCE [LARGE SCALE GENOMIC DNA]</scope>
</reference>
<feature type="compositionally biased region" description="Polar residues" evidence="12">
    <location>
        <begin position="842"/>
        <end position="860"/>
    </location>
</feature>
<evidence type="ECO:0000256" key="2">
    <source>
        <dbReference type="ARBA" id="ARBA00008921"/>
    </source>
</evidence>
<evidence type="ECO:0000256" key="5">
    <source>
        <dbReference type="ARBA" id="ARBA00022737"/>
    </source>
</evidence>
<dbReference type="PROSITE" id="PS50853">
    <property type="entry name" value="FN3"/>
    <property type="match status" value="3"/>
</dbReference>
<evidence type="ECO:0000256" key="10">
    <source>
        <dbReference type="ARBA" id="ARBA00023180"/>
    </source>
</evidence>
<keyword evidence="7 13" id="KW-0472">Membrane</keyword>
<dbReference type="AlphaFoldDB" id="A0AAV2ISP3"/>
<evidence type="ECO:0000313" key="15">
    <source>
        <dbReference type="EMBL" id="CAL1568216.1"/>
    </source>
</evidence>
<dbReference type="EMBL" id="OZ035823">
    <property type="protein sequence ID" value="CAL1568216.1"/>
    <property type="molecule type" value="Genomic_DNA"/>
</dbReference>
<gene>
    <name evidence="15" type="ORF">KC01_LOCUS883</name>
</gene>
<dbReference type="FunFam" id="2.60.40.10:FF:000524">
    <property type="entry name" value="Interleukin-6 receptor subunit beta"/>
    <property type="match status" value="1"/>
</dbReference>
<dbReference type="Gene3D" id="2.60.40.10">
    <property type="entry name" value="Immunoglobulins"/>
    <property type="match status" value="6"/>
</dbReference>
<evidence type="ECO:0000256" key="9">
    <source>
        <dbReference type="ARBA" id="ARBA00023170"/>
    </source>
</evidence>
<comment type="subcellular location">
    <subcellularLocation>
        <location evidence="1">Membrane</location>
        <topology evidence="1">Single-pass type I membrane protein</topology>
    </subcellularLocation>
</comment>
<dbReference type="Pfam" id="PF00041">
    <property type="entry name" value="fn3"/>
    <property type="match status" value="1"/>
</dbReference>
<evidence type="ECO:0000256" key="4">
    <source>
        <dbReference type="ARBA" id="ARBA00022729"/>
    </source>
</evidence>
<evidence type="ECO:0000256" key="6">
    <source>
        <dbReference type="ARBA" id="ARBA00022989"/>
    </source>
</evidence>
<proteinExistence type="inferred from homology"/>
<dbReference type="InterPro" id="IPR010457">
    <property type="entry name" value="IgC2-like_lig-bd"/>
</dbReference>
<dbReference type="SUPFAM" id="SSF48726">
    <property type="entry name" value="Immunoglobulin"/>
    <property type="match status" value="1"/>
</dbReference>
<dbReference type="PROSITE" id="PS01353">
    <property type="entry name" value="HEMATOPO_REC_L_F2"/>
    <property type="match status" value="1"/>
</dbReference>
<keyword evidence="11" id="KW-0393">Immunoglobulin domain</keyword>
<feature type="region of interest" description="Disordered" evidence="12">
    <location>
        <begin position="888"/>
        <end position="922"/>
    </location>
</feature>
<evidence type="ECO:0000313" key="16">
    <source>
        <dbReference type="Proteomes" id="UP001497482"/>
    </source>
</evidence>
<dbReference type="GO" id="GO:0005886">
    <property type="term" value="C:plasma membrane"/>
    <property type="evidence" value="ECO:0007669"/>
    <property type="project" value="UniProtKB-ARBA"/>
</dbReference>
<evidence type="ECO:0000256" key="13">
    <source>
        <dbReference type="SAM" id="Phobius"/>
    </source>
</evidence>
<evidence type="ECO:0000256" key="12">
    <source>
        <dbReference type="SAM" id="MobiDB-lite"/>
    </source>
</evidence>
<keyword evidence="5" id="KW-0677">Repeat</keyword>
<dbReference type="Proteomes" id="UP001497482">
    <property type="component" value="Chromosome 1"/>
</dbReference>
<feature type="domain" description="Fibronectin type-III" evidence="14">
    <location>
        <begin position="593"/>
        <end position="690"/>
    </location>
</feature>
<feature type="region of interest" description="Disordered" evidence="12">
    <location>
        <begin position="1"/>
        <end position="21"/>
    </location>
</feature>
<feature type="domain" description="Fibronectin type-III" evidence="14">
    <location>
        <begin position="287"/>
        <end position="386"/>
    </location>
</feature>
<keyword evidence="9" id="KW-0675">Receptor</keyword>
<dbReference type="SMART" id="SM00060">
    <property type="entry name" value="FN3"/>
    <property type="match status" value="4"/>
</dbReference>
<dbReference type="InterPro" id="IPR036179">
    <property type="entry name" value="Ig-like_dom_sf"/>
</dbReference>
<dbReference type="InterPro" id="IPR036116">
    <property type="entry name" value="FN3_sf"/>
</dbReference>
<protein>
    <recommendedName>
        <fullName evidence="14">Fibronectin type-III domain-containing protein</fullName>
    </recommendedName>
</protein>
<accession>A0AAV2ISP3</accession>
<evidence type="ECO:0000256" key="3">
    <source>
        <dbReference type="ARBA" id="ARBA00022692"/>
    </source>
</evidence>
<dbReference type="CDD" id="cd00063">
    <property type="entry name" value="FN3"/>
    <property type="match status" value="4"/>
</dbReference>
<comment type="similarity">
    <text evidence="2">Belongs to the type I cytokine receptor family. Type 2 subfamily.</text>
</comment>
<dbReference type="InterPro" id="IPR052672">
    <property type="entry name" value="Type1_Cytokine_Rcpt_Type2"/>
</dbReference>
<feature type="region of interest" description="Disordered" evidence="12">
    <location>
        <begin position="842"/>
        <end position="867"/>
    </location>
</feature>
<feature type="domain" description="Fibronectin type-III" evidence="14">
    <location>
        <begin position="388"/>
        <end position="504"/>
    </location>
</feature>
<dbReference type="GO" id="GO:0004896">
    <property type="term" value="F:cytokine receptor activity"/>
    <property type="evidence" value="ECO:0007669"/>
    <property type="project" value="InterPro"/>
</dbReference>
<evidence type="ECO:0000259" key="14">
    <source>
        <dbReference type="PROSITE" id="PS50853"/>
    </source>
</evidence>
<dbReference type="InterPro" id="IPR003529">
    <property type="entry name" value="Hematopoietin_rcpt_Gp130_CS"/>
</dbReference>
<keyword evidence="10" id="KW-0325">Glycoprotein</keyword>
<name>A0AAV2ISP3_KNICA</name>
<keyword evidence="4" id="KW-0732">Signal</keyword>
<keyword evidence="16" id="KW-1185">Reference proteome</keyword>
<evidence type="ECO:0000256" key="8">
    <source>
        <dbReference type="ARBA" id="ARBA00023157"/>
    </source>
</evidence>
<feature type="region of interest" description="Disordered" evidence="12">
    <location>
        <begin position="791"/>
        <end position="820"/>
    </location>
</feature>
<evidence type="ECO:0000256" key="7">
    <source>
        <dbReference type="ARBA" id="ARBA00023136"/>
    </source>
</evidence>
<keyword evidence="3 13" id="KW-0812">Transmembrane</keyword>
<dbReference type="InterPro" id="IPR003961">
    <property type="entry name" value="FN3_dom"/>
</dbReference>
<dbReference type="SUPFAM" id="SSF49265">
    <property type="entry name" value="Fibronectin type III"/>
    <property type="match status" value="3"/>
</dbReference>
<organism evidence="15 16">
    <name type="scientific">Knipowitschia caucasica</name>
    <name type="common">Caucasian dwarf goby</name>
    <name type="synonym">Pomatoschistus caucasicus</name>
    <dbReference type="NCBI Taxonomy" id="637954"/>
    <lineage>
        <taxon>Eukaryota</taxon>
        <taxon>Metazoa</taxon>
        <taxon>Chordata</taxon>
        <taxon>Craniata</taxon>
        <taxon>Vertebrata</taxon>
        <taxon>Euteleostomi</taxon>
        <taxon>Actinopterygii</taxon>
        <taxon>Neopterygii</taxon>
        <taxon>Teleostei</taxon>
        <taxon>Neoteleostei</taxon>
        <taxon>Acanthomorphata</taxon>
        <taxon>Gobiaria</taxon>
        <taxon>Gobiiformes</taxon>
        <taxon>Gobioidei</taxon>
        <taxon>Gobiidae</taxon>
        <taxon>Gobiinae</taxon>
        <taxon>Knipowitschia</taxon>
    </lineage>
</organism>
<feature type="transmembrane region" description="Helical" evidence="13">
    <location>
        <begin position="694"/>
        <end position="715"/>
    </location>
</feature>
<keyword evidence="6 13" id="KW-1133">Transmembrane helix</keyword>
<dbReference type="InterPro" id="IPR013783">
    <property type="entry name" value="Ig-like_fold"/>
</dbReference>
<keyword evidence="8" id="KW-1015">Disulfide bond</keyword>
<evidence type="ECO:0000256" key="11">
    <source>
        <dbReference type="ARBA" id="ARBA00023319"/>
    </source>
</evidence>
<evidence type="ECO:0000256" key="1">
    <source>
        <dbReference type="ARBA" id="ARBA00004479"/>
    </source>
</evidence>
<sequence>MGGREHGGERAWGGESMGERAWGRQGGLSAPLTGSGRIISCQNFEFGFPLKTSVSFCVMVVGRVVQMAVLACLVSAAAPVKDYVNYLVTAPQSPKLEIGTNFTATCFIQNTSEVTADDLYWKLSKKEIPSEQYTKINDSALSVTITITDETPDWLFCLSQKKSVRLKSGQFYHGIFLKKGYFPKKPENLSCIAVQENRQISPFVRCEWDPKHQRPGVFKTDYTLHLHITVDEKSFNITTQESSAQIDTKVFPNFMTLDIWVEAINDLGKVESEHLTTFSNSLLKTNPPSLIDILSEDNFSSSLLLNWTRPIHETQLDLIYEIRFAAEGSHTWSYVLQEDTRFDIQSFRLQDLRPDTVYITQVRCKNDKGGYWSEWSKNSTKRTPSSKPTSKPDVWYFITQSESGDGEQVQLLCKEPEFPNGKITEYQISIQDFKDKPSNKKVVWETIPITDHNTVNSSAHITALKQIHLTNNTPVIVKVTAVNAKGKSPVSTLVIPIREHARSPVQKLEVYPEKKKLFVKWSAPNSTAVSEYLVQWTSAGEMDWHRVKKNITKISIPGHLEKFVRYNVSVYPLYFVLIGKPEQVEAYLEQGAPLDAPSVKLNGKPGCTESNLIWEKLPQKTQRGFITNYTIFYSDGTKTQSVTVSSDTFSYALKCLARNTRYDVWIQASNIKGSARGPNHSFTTLKYAPGEIEAIVVGVSLGFLFIVFLTMLFCISKRDVIKESFWPQIPNPGASTIGTWSPDYPNKAETSSENCLSGITVLEVDICDAKSVFEEDKACLPLKKDKYMSEEHSSGIGGSSCMSSPRQSVSDSDEGGDVADTTASTVQYSSVVAISGYKGQTPSLPSQQAVFSRSESTQPLLESEENPDILSLEGSRQSRHFPHLSHCEGNSDHGQLDGEAKTSDFCPVGEDSEDRLSADEQSHEWVEAPISSYMPQLGGYRQQ</sequence>
<dbReference type="PANTHER" id="PTHR48423">
    <property type="entry name" value="INTERLEUKIN-27 RECEPTOR SUBUNIT ALPHA"/>
    <property type="match status" value="1"/>
</dbReference>